<keyword evidence="3" id="KW-1185">Reference proteome</keyword>
<reference evidence="3" key="2">
    <citation type="submission" date="2015-01" db="EMBL/GenBank/DDBJ databases">
        <title>Evolutionary Origins and Diversification of the Mycorrhizal Mutualists.</title>
        <authorList>
            <consortium name="DOE Joint Genome Institute"/>
            <consortium name="Mycorrhizal Genomics Consortium"/>
            <person name="Kohler A."/>
            <person name="Kuo A."/>
            <person name="Nagy L.G."/>
            <person name="Floudas D."/>
            <person name="Copeland A."/>
            <person name="Barry K.W."/>
            <person name="Cichocki N."/>
            <person name="Veneault-Fourrey C."/>
            <person name="LaButti K."/>
            <person name="Lindquist E.A."/>
            <person name="Lipzen A."/>
            <person name="Lundell T."/>
            <person name="Morin E."/>
            <person name="Murat C."/>
            <person name="Riley R."/>
            <person name="Ohm R."/>
            <person name="Sun H."/>
            <person name="Tunlid A."/>
            <person name="Henrissat B."/>
            <person name="Grigoriev I.V."/>
            <person name="Hibbett D.S."/>
            <person name="Martin F."/>
        </authorList>
    </citation>
    <scope>NUCLEOTIDE SEQUENCE [LARGE SCALE GENOMIC DNA]</scope>
    <source>
        <strain evidence="3">Ve08.2h10</strain>
    </source>
</reference>
<sequence>MFVVLIAGLLLRLAETRDDRRRGPTGCAYRPGRRQLRADRNVVSVAASRRNLGPSA</sequence>
<evidence type="ECO:0000313" key="2">
    <source>
        <dbReference type="EMBL" id="KIK94249.1"/>
    </source>
</evidence>
<feature type="chain" id="PRO_5002225989" evidence="1">
    <location>
        <begin position="17"/>
        <end position="56"/>
    </location>
</feature>
<proteinExistence type="predicted"/>
<evidence type="ECO:0000256" key="1">
    <source>
        <dbReference type="SAM" id="SignalP"/>
    </source>
</evidence>
<protein>
    <submittedName>
        <fullName evidence="2">Uncharacterized protein</fullName>
    </submittedName>
</protein>
<dbReference type="HOGENOM" id="CLU_3014838_0_0_1"/>
<dbReference type="InParanoid" id="A0A0D0E1L9"/>
<name>A0A0D0E1L9_9AGAM</name>
<feature type="signal peptide" evidence="1">
    <location>
        <begin position="1"/>
        <end position="16"/>
    </location>
</feature>
<organism evidence="2 3">
    <name type="scientific">Paxillus rubicundulus Ve08.2h10</name>
    <dbReference type="NCBI Taxonomy" id="930991"/>
    <lineage>
        <taxon>Eukaryota</taxon>
        <taxon>Fungi</taxon>
        <taxon>Dikarya</taxon>
        <taxon>Basidiomycota</taxon>
        <taxon>Agaricomycotina</taxon>
        <taxon>Agaricomycetes</taxon>
        <taxon>Agaricomycetidae</taxon>
        <taxon>Boletales</taxon>
        <taxon>Paxilineae</taxon>
        <taxon>Paxillaceae</taxon>
        <taxon>Paxillus</taxon>
    </lineage>
</organism>
<reference evidence="2 3" key="1">
    <citation type="submission" date="2014-04" db="EMBL/GenBank/DDBJ databases">
        <authorList>
            <consortium name="DOE Joint Genome Institute"/>
            <person name="Kuo A."/>
            <person name="Kohler A."/>
            <person name="Jargeat P."/>
            <person name="Nagy L.G."/>
            <person name="Floudas D."/>
            <person name="Copeland A."/>
            <person name="Barry K.W."/>
            <person name="Cichocki N."/>
            <person name="Veneault-Fourrey C."/>
            <person name="LaButti K."/>
            <person name="Lindquist E.A."/>
            <person name="Lipzen A."/>
            <person name="Lundell T."/>
            <person name="Morin E."/>
            <person name="Murat C."/>
            <person name="Sun H."/>
            <person name="Tunlid A."/>
            <person name="Henrissat B."/>
            <person name="Grigoriev I.V."/>
            <person name="Hibbett D.S."/>
            <person name="Martin F."/>
            <person name="Nordberg H.P."/>
            <person name="Cantor M.N."/>
            <person name="Hua S.X."/>
        </authorList>
    </citation>
    <scope>NUCLEOTIDE SEQUENCE [LARGE SCALE GENOMIC DNA]</scope>
    <source>
        <strain evidence="2 3">Ve08.2h10</strain>
    </source>
</reference>
<accession>A0A0D0E1L9</accession>
<dbReference type="EMBL" id="KN825120">
    <property type="protein sequence ID" value="KIK94249.1"/>
    <property type="molecule type" value="Genomic_DNA"/>
</dbReference>
<keyword evidence="1" id="KW-0732">Signal</keyword>
<dbReference type="OrthoDB" id="10506990at2759"/>
<evidence type="ECO:0000313" key="3">
    <source>
        <dbReference type="Proteomes" id="UP000054538"/>
    </source>
</evidence>
<dbReference type="Proteomes" id="UP000054538">
    <property type="component" value="Unassembled WGS sequence"/>
</dbReference>
<gene>
    <name evidence="2" type="ORF">PAXRUDRAFT_828174</name>
</gene>
<dbReference type="AlphaFoldDB" id="A0A0D0E1L9"/>